<evidence type="ECO:0000259" key="1">
    <source>
        <dbReference type="Pfam" id="PF00561"/>
    </source>
</evidence>
<comment type="caution">
    <text evidence="2">The sequence shown here is derived from an EMBL/GenBank/DDBJ whole genome shotgun (WGS) entry which is preliminary data.</text>
</comment>
<dbReference type="PANTHER" id="PTHR43194:SF2">
    <property type="entry name" value="PEROXISOMAL MEMBRANE PROTEIN LPX1"/>
    <property type="match status" value="1"/>
</dbReference>
<feature type="domain" description="AB hydrolase-1" evidence="1">
    <location>
        <begin position="35"/>
        <end position="267"/>
    </location>
</feature>
<accession>A0A7I9YV24</accession>
<dbReference type="InterPro" id="IPR050228">
    <property type="entry name" value="Carboxylesterase_BioH"/>
</dbReference>
<dbReference type="Pfam" id="PF00561">
    <property type="entry name" value="Abhydrolase_1"/>
    <property type="match status" value="1"/>
</dbReference>
<dbReference type="AlphaFoldDB" id="A0A7I9YV24"/>
<dbReference type="PRINTS" id="PR00412">
    <property type="entry name" value="EPOXHYDRLASE"/>
</dbReference>
<dbReference type="Proteomes" id="UP000465360">
    <property type="component" value="Unassembled WGS sequence"/>
</dbReference>
<dbReference type="EMBL" id="BLKZ01000001">
    <property type="protein sequence ID" value="GFG92393.1"/>
    <property type="molecule type" value="Genomic_DNA"/>
</dbReference>
<name>A0A7I9YV24_MYCBU</name>
<dbReference type="SUPFAM" id="SSF53474">
    <property type="entry name" value="alpha/beta-Hydrolases"/>
    <property type="match status" value="1"/>
</dbReference>
<sequence>MRVSSPQTVEFFGKNGIRLVADEWNRNADTVADRPTILMLHGGGQNRYSWKNTGQILADDGFHVIALDSRGHGDSDRAPDADYAVETLAADVMHVLDTIGRPVALIGASMGGLTGILVAHRAGPARVTQLVLVDVVPRFEKTGSARIREFMLTNIDGFESLEEAADAVAAYLPYRPRPRSPEGLKKNLRLRDGRWYWHWDPAFMTKPGDDPELRTEGFEEAAKALEIPVLLIRGKLSDVVSMEGVRHFLDTVPGAEFVELSNAGHTAAGDDNDAFSEVVVAFVERQP</sequence>
<dbReference type="PANTHER" id="PTHR43194">
    <property type="entry name" value="HYDROLASE ALPHA/BETA FOLD FAMILY"/>
    <property type="match status" value="1"/>
</dbReference>
<keyword evidence="2" id="KW-0560">Oxidoreductase</keyword>
<dbReference type="GO" id="GO:0004601">
    <property type="term" value="F:peroxidase activity"/>
    <property type="evidence" value="ECO:0007669"/>
    <property type="project" value="UniProtKB-KW"/>
</dbReference>
<evidence type="ECO:0000313" key="2">
    <source>
        <dbReference type="EMBL" id="GFG92393.1"/>
    </source>
</evidence>
<keyword evidence="2" id="KW-0575">Peroxidase</keyword>
<dbReference type="InterPro" id="IPR000639">
    <property type="entry name" value="Epox_hydrolase-like"/>
</dbReference>
<organism evidence="2 3">
    <name type="scientific">Mycobacterium bourgelatii</name>
    <dbReference type="NCBI Taxonomy" id="1273442"/>
    <lineage>
        <taxon>Bacteria</taxon>
        <taxon>Bacillati</taxon>
        <taxon>Actinomycetota</taxon>
        <taxon>Actinomycetes</taxon>
        <taxon>Mycobacteriales</taxon>
        <taxon>Mycobacteriaceae</taxon>
        <taxon>Mycobacterium</taxon>
    </lineage>
</organism>
<keyword evidence="3" id="KW-1185">Reference proteome</keyword>
<dbReference type="InterPro" id="IPR000073">
    <property type="entry name" value="AB_hydrolase_1"/>
</dbReference>
<dbReference type="InterPro" id="IPR029058">
    <property type="entry name" value="AB_hydrolase_fold"/>
</dbReference>
<dbReference type="PRINTS" id="PR00111">
    <property type="entry name" value="ABHYDROLASE"/>
</dbReference>
<gene>
    <name evidence="2" type="ORF">MBOU_44350</name>
</gene>
<dbReference type="Gene3D" id="3.40.50.1820">
    <property type="entry name" value="alpha/beta hydrolase"/>
    <property type="match status" value="1"/>
</dbReference>
<reference evidence="2 3" key="1">
    <citation type="journal article" date="2019" name="Emerg. Microbes Infect.">
        <title>Comprehensive subspecies identification of 175 nontuberculous mycobacteria species based on 7547 genomic profiles.</title>
        <authorList>
            <person name="Matsumoto Y."/>
            <person name="Kinjo T."/>
            <person name="Motooka D."/>
            <person name="Nabeya D."/>
            <person name="Jung N."/>
            <person name="Uechi K."/>
            <person name="Horii T."/>
            <person name="Iida T."/>
            <person name="Fujita J."/>
            <person name="Nakamura S."/>
        </authorList>
    </citation>
    <scope>NUCLEOTIDE SEQUENCE [LARGE SCALE GENOMIC DNA]</scope>
    <source>
        <strain evidence="2 3">JCM 30725</strain>
    </source>
</reference>
<evidence type="ECO:0000313" key="3">
    <source>
        <dbReference type="Proteomes" id="UP000465360"/>
    </source>
</evidence>
<proteinExistence type="predicted"/>
<protein>
    <submittedName>
        <fullName evidence="2">Peroxidase</fullName>
    </submittedName>
</protein>